<gene>
    <name evidence="1" type="ORF">AVEN_188453_1</name>
</gene>
<comment type="caution">
    <text evidence="1">The sequence shown here is derived from an EMBL/GenBank/DDBJ whole genome shotgun (WGS) entry which is preliminary data.</text>
</comment>
<evidence type="ECO:0000313" key="2">
    <source>
        <dbReference type="Proteomes" id="UP000499080"/>
    </source>
</evidence>
<organism evidence="1 2">
    <name type="scientific">Araneus ventricosus</name>
    <name type="common">Orbweaver spider</name>
    <name type="synonym">Epeira ventricosa</name>
    <dbReference type="NCBI Taxonomy" id="182803"/>
    <lineage>
        <taxon>Eukaryota</taxon>
        <taxon>Metazoa</taxon>
        <taxon>Ecdysozoa</taxon>
        <taxon>Arthropoda</taxon>
        <taxon>Chelicerata</taxon>
        <taxon>Arachnida</taxon>
        <taxon>Araneae</taxon>
        <taxon>Araneomorphae</taxon>
        <taxon>Entelegynae</taxon>
        <taxon>Araneoidea</taxon>
        <taxon>Araneidae</taxon>
        <taxon>Araneus</taxon>
    </lineage>
</organism>
<protein>
    <submittedName>
        <fullName evidence="1">Uncharacterized protein</fullName>
    </submittedName>
</protein>
<keyword evidence="2" id="KW-1185">Reference proteome</keyword>
<dbReference type="Proteomes" id="UP000499080">
    <property type="component" value="Unassembled WGS sequence"/>
</dbReference>
<reference evidence="1 2" key="1">
    <citation type="journal article" date="2019" name="Sci. Rep.">
        <title>Orb-weaving spider Araneus ventricosus genome elucidates the spidroin gene catalogue.</title>
        <authorList>
            <person name="Kono N."/>
            <person name="Nakamura H."/>
            <person name="Ohtoshi R."/>
            <person name="Moran D.A.P."/>
            <person name="Shinohara A."/>
            <person name="Yoshida Y."/>
            <person name="Fujiwara M."/>
            <person name="Mori M."/>
            <person name="Tomita M."/>
            <person name="Arakawa K."/>
        </authorList>
    </citation>
    <scope>NUCLEOTIDE SEQUENCE [LARGE SCALE GENOMIC DNA]</scope>
</reference>
<accession>A0A4Y2QFW4</accession>
<dbReference type="AlphaFoldDB" id="A0A4Y2QFW4"/>
<dbReference type="EMBL" id="BGPR01013771">
    <property type="protein sequence ID" value="GBN62123.1"/>
    <property type="molecule type" value="Genomic_DNA"/>
</dbReference>
<feature type="non-terminal residue" evidence="1">
    <location>
        <position position="1"/>
    </location>
</feature>
<proteinExistence type="predicted"/>
<sequence>SRPDSLFCLGGEEQLAKYSGYNSTLSTVFRVTFSPIRRVKVEQAGDCCHVFTGYFCRFCACAVVIVKVQPDINRLRIAVHFITGNSRKYSSLPVFRFTALQQSSPQIITTPSGIATTGSGLIKHFRGVYCKEGERLKYLATVPD</sequence>
<name>A0A4Y2QFW4_ARAVE</name>
<evidence type="ECO:0000313" key="1">
    <source>
        <dbReference type="EMBL" id="GBN62123.1"/>
    </source>
</evidence>